<proteinExistence type="predicted"/>
<keyword evidence="1" id="KW-0614">Plasmid</keyword>
<dbReference type="GO" id="GO:0006281">
    <property type="term" value="P:DNA repair"/>
    <property type="evidence" value="ECO:0007669"/>
    <property type="project" value="InterPro"/>
</dbReference>
<dbReference type="GO" id="GO:0006310">
    <property type="term" value="P:DNA recombination"/>
    <property type="evidence" value="ECO:0007669"/>
    <property type="project" value="InterPro"/>
</dbReference>
<organism evidence="1 2">
    <name type="scientific">Cupriavidus metallidurans</name>
    <dbReference type="NCBI Taxonomy" id="119219"/>
    <lineage>
        <taxon>Bacteria</taxon>
        <taxon>Pseudomonadati</taxon>
        <taxon>Pseudomonadota</taxon>
        <taxon>Betaproteobacteria</taxon>
        <taxon>Burkholderiales</taxon>
        <taxon>Burkholderiaceae</taxon>
        <taxon>Cupriavidus</taxon>
    </lineage>
</organism>
<dbReference type="Gene3D" id="3.30.470.30">
    <property type="entry name" value="DNA ligase/mRNA capping enzyme"/>
    <property type="match status" value="1"/>
</dbReference>
<dbReference type="GO" id="GO:0005524">
    <property type="term" value="F:ATP binding"/>
    <property type="evidence" value="ECO:0007669"/>
    <property type="project" value="InterPro"/>
</dbReference>
<accession>A0A2L0XDJ6</accession>
<dbReference type="Pfam" id="PF01068">
    <property type="entry name" value="DNA_ligase_A_M"/>
    <property type="match status" value="1"/>
</dbReference>
<dbReference type="OrthoDB" id="5503604at2"/>
<evidence type="ECO:0000313" key="2">
    <source>
        <dbReference type="Proteomes" id="UP000253772"/>
    </source>
</evidence>
<sequence length="204" mass="22589">MPRRPPIELATIEPMLPMVSKLLPRSGSWHHEFKLDGYHVLAAREALRTKGGVDATTWFPEITASLTGLPTGHHIIDAEVCVLVDGRSDFEQLHKRALRRRWYPGAPPVVLCAFDLLVHAGVDIRGKPIEERKARLAKLVEGLPSVLYVSAIDDGAAAWSAVLAWQLEGLVAKRAGSVYVAGPSRDWLKIKRPGATFRGFKRDF</sequence>
<evidence type="ECO:0000313" key="1">
    <source>
        <dbReference type="EMBL" id="QBP14530.1"/>
    </source>
</evidence>
<dbReference type="AlphaFoldDB" id="A0A2L0XDJ6"/>
<dbReference type="PROSITE" id="PS50160">
    <property type="entry name" value="DNA_LIGASE_A3"/>
    <property type="match status" value="1"/>
</dbReference>
<dbReference type="GO" id="GO:0003910">
    <property type="term" value="F:DNA ligase (ATP) activity"/>
    <property type="evidence" value="ECO:0007669"/>
    <property type="project" value="InterPro"/>
</dbReference>
<dbReference type="EMBL" id="CP037902">
    <property type="protein sequence ID" value="QBP14530.1"/>
    <property type="molecule type" value="Genomic_DNA"/>
</dbReference>
<dbReference type="InterPro" id="IPR012310">
    <property type="entry name" value="DNA_ligase_ATP-dep_cent"/>
</dbReference>
<name>A0A2L0XDJ6_9BURK</name>
<geneLocation type="plasmid" evidence="1">
    <name>p1</name>
</geneLocation>
<dbReference type="SUPFAM" id="SSF56091">
    <property type="entry name" value="DNA ligase/mRNA capping enzyme, catalytic domain"/>
    <property type="match status" value="1"/>
</dbReference>
<reference evidence="1 2" key="1">
    <citation type="submission" date="2019-03" db="EMBL/GenBank/DDBJ databases">
        <title>Comparative insights into the high quality Complete genome sequence of highly metal resistant Cupriavidus metallidurans strain BS1 isolated from a gold-copper mine.</title>
        <authorList>
            <person name="Mazhar H.S."/>
            <person name="Rensing C."/>
        </authorList>
    </citation>
    <scope>NUCLEOTIDE SEQUENCE [LARGE SCALE GENOMIC DNA]</scope>
    <source>
        <strain evidence="1 2">BS1</strain>
        <plasmid evidence="1 2">p1</plasmid>
    </source>
</reference>
<gene>
    <name evidence="1" type="ORF">DDF84_033050</name>
</gene>
<dbReference type="Proteomes" id="UP000253772">
    <property type="component" value="Plasmid p1"/>
</dbReference>
<protein>
    <submittedName>
        <fullName evidence="1">Uncharacterized protein</fullName>
    </submittedName>
</protein>
<dbReference type="Gene3D" id="3.30.1490.70">
    <property type="match status" value="1"/>
</dbReference>